<gene>
    <name evidence="7" type="ORF">ENR15_12695</name>
</gene>
<keyword evidence="5" id="KW-1133">Transmembrane helix</keyword>
<proteinExistence type="inferred from homology"/>
<organism evidence="7">
    <name type="scientific">Planktothricoides sp. SpSt-374</name>
    <dbReference type="NCBI Taxonomy" id="2282167"/>
    <lineage>
        <taxon>Bacteria</taxon>
        <taxon>Bacillati</taxon>
        <taxon>Cyanobacteriota</taxon>
        <taxon>Cyanophyceae</taxon>
        <taxon>Oscillatoriophycideae</taxon>
        <taxon>Oscillatoriales</taxon>
        <taxon>Oscillatoriaceae</taxon>
        <taxon>Planktothricoides</taxon>
    </lineage>
</organism>
<feature type="region of interest" description="Disordered" evidence="4">
    <location>
        <begin position="119"/>
        <end position="142"/>
    </location>
</feature>
<dbReference type="InterPro" id="IPR003362">
    <property type="entry name" value="Bact_transf"/>
</dbReference>
<evidence type="ECO:0000256" key="3">
    <source>
        <dbReference type="RuleBase" id="RU003749"/>
    </source>
</evidence>
<evidence type="ECO:0000256" key="4">
    <source>
        <dbReference type="SAM" id="MobiDB-lite"/>
    </source>
</evidence>
<name>A0A7C3VHL3_9CYAN</name>
<evidence type="ECO:0000259" key="6">
    <source>
        <dbReference type="PROSITE" id="PS50801"/>
    </source>
</evidence>
<dbReference type="Pfam" id="PF01740">
    <property type="entry name" value="STAS"/>
    <property type="match status" value="1"/>
</dbReference>
<accession>A0A7C3VHL3</accession>
<dbReference type="CDD" id="cd07043">
    <property type="entry name" value="STAS_anti-anti-sigma_factors"/>
    <property type="match status" value="1"/>
</dbReference>
<dbReference type="GO" id="GO:0043856">
    <property type="term" value="F:anti-sigma factor antagonist activity"/>
    <property type="evidence" value="ECO:0007669"/>
    <property type="project" value="InterPro"/>
</dbReference>
<dbReference type="AlphaFoldDB" id="A0A7C3VHL3"/>
<dbReference type="InterPro" id="IPR003658">
    <property type="entry name" value="Anti-sigma_ant"/>
</dbReference>
<evidence type="ECO:0000256" key="5">
    <source>
        <dbReference type="SAM" id="Phobius"/>
    </source>
</evidence>
<dbReference type="PROSITE" id="PS50801">
    <property type="entry name" value="STAS"/>
    <property type="match status" value="1"/>
</dbReference>
<feature type="transmembrane region" description="Helical" evidence="5">
    <location>
        <begin position="154"/>
        <end position="175"/>
    </location>
</feature>
<comment type="similarity">
    <text evidence="2 3">Belongs to the anti-sigma-factor antagonist family.</text>
</comment>
<keyword evidence="5" id="KW-0812">Transmembrane</keyword>
<sequence length="342" mass="38390">MVNPTTAENFPVSSREGTAIVHLPHRVTVMEAVAFKQTVTKLLENNPPWQEIILDFQQTTFIDSSGVGALVHNVKAAKRLDIPLGLQNVQPQVKGVLSLTGLERALTILPDALNVNPREDKEEEKILGEPTPPLPPLPTTHPSVRSVAKRGVDILGAIVGLGITAVLFPAIAIAIKLDSPGPIFFSQIRCGWMGRSFRMWKFRSMCINAEAMKSQVENQIVGPLFKNENDPRVTRVGHFLRRRSLDELPQFWNVLTGDMSLVGTRPVLPDELEKYEVPEWQRLDVKPGMTGEWQVNGRSNVRNFEDVIRLDLKYQQNWSFVYDLKLILKTIGILFQKNTGAF</sequence>
<dbReference type="InterPro" id="IPR036513">
    <property type="entry name" value="STAS_dom_sf"/>
</dbReference>
<feature type="domain" description="STAS" evidence="6">
    <location>
        <begin position="8"/>
        <end position="102"/>
    </location>
</feature>
<dbReference type="EMBL" id="DSPX01000126">
    <property type="protein sequence ID" value="HGG01473.1"/>
    <property type="molecule type" value="Genomic_DNA"/>
</dbReference>
<evidence type="ECO:0000313" key="7">
    <source>
        <dbReference type="EMBL" id="HGG01473.1"/>
    </source>
</evidence>
<dbReference type="PANTHER" id="PTHR30576:SF10">
    <property type="entry name" value="SLL5057 PROTEIN"/>
    <property type="match status" value="1"/>
</dbReference>
<evidence type="ECO:0000256" key="1">
    <source>
        <dbReference type="ARBA" id="ARBA00006464"/>
    </source>
</evidence>
<dbReference type="NCBIfam" id="TIGR00377">
    <property type="entry name" value="ant_ant_sig"/>
    <property type="match status" value="1"/>
</dbReference>
<dbReference type="Gene3D" id="3.30.750.24">
    <property type="entry name" value="STAS domain"/>
    <property type="match status" value="1"/>
</dbReference>
<dbReference type="PANTHER" id="PTHR30576">
    <property type="entry name" value="COLANIC BIOSYNTHESIS UDP-GLUCOSE LIPID CARRIER TRANSFERASE"/>
    <property type="match status" value="1"/>
</dbReference>
<dbReference type="SUPFAM" id="SSF52091">
    <property type="entry name" value="SpoIIaa-like"/>
    <property type="match status" value="1"/>
</dbReference>
<reference evidence="7" key="1">
    <citation type="journal article" date="2020" name="mSystems">
        <title>Genome- and Community-Level Interaction Insights into Carbon Utilization and Element Cycling Functions of Hydrothermarchaeota in Hydrothermal Sediment.</title>
        <authorList>
            <person name="Zhou Z."/>
            <person name="Liu Y."/>
            <person name="Xu W."/>
            <person name="Pan J."/>
            <person name="Luo Z.H."/>
            <person name="Li M."/>
        </authorList>
    </citation>
    <scope>NUCLEOTIDE SEQUENCE [LARGE SCALE GENOMIC DNA]</scope>
    <source>
        <strain evidence="7">SpSt-374</strain>
    </source>
</reference>
<feature type="compositionally biased region" description="Pro residues" evidence="4">
    <location>
        <begin position="130"/>
        <end position="139"/>
    </location>
</feature>
<evidence type="ECO:0000256" key="2">
    <source>
        <dbReference type="ARBA" id="ARBA00009013"/>
    </source>
</evidence>
<protein>
    <recommendedName>
        <fullName evidence="3">Anti-sigma factor antagonist</fullName>
    </recommendedName>
</protein>
<keyword evidence="5" id="KW-0472">Membrane</keyword>
<dbReference type="Pfam" id="PF02397">
    <property type="entry name" value="Bac_transf"/>
    <property type="match status" value="1"/>
</dbReference>
<comment type="similarity">
    <text evidence="1">Belongs to the bacterial sugar transferase family.</text>
</comment>
<dbReference type="InterPro" id="IPR002645">
    <property type="entry name" value="STAS_dom"/>
</dbReference>
<dbReference type="GO" id="GO:0016780">
    <property type="term" value="F:phosphotransferase activity, for other substituted phosphate groups"/>
    <property type="evidence" value="ECO:0007669"/>
    <property type="project" value="TreeGrafter"/>
</dbReference>
<comment type="caution">
    <text evidence="7">The sequence shown here is derived from an EMBL/GenBank/DDBJ whole genome shotgun (WGS) entry which is preliminary data.</text>
</comment>